<evidence type="ECO:0000313" key="2">
    <source>
        <dbReference type="Proteomes" id="UP001576708"/>
    </source>
</evidence>
<reference evidence="1 2" key="1">
    <citation type="submission" date="2024-09" db="EMBL/GenBank/DDBJ databases">
        <authorList>
            <person name="Zhang Y."/>
        </authorList>
    </citation>
    <scope>NUCLEOTIDE SEQUENCE [LARGE SCALE GENOMIC DNA]</scope>
    <source>
        <strain evidence="1 2">ZJ318</strain>
    </source>
</reference>
<comment type="caution">
    <text evidence="1">The sequence shown here is derived from an EMBL/GenBank/DDBJ whole genome shotgun (WGS) entry which is preliminary data.</text>
</comment>
<sequence>MSKGIHLTEYHEAVRLWLKSKATWLKGVEYYPEITDTLETPCAFISVMGWEPVGEQPGNGQLAVNLHCEVLAVMGVKESTYQLDARNAAMFISVVLQDANFGLKAMPAKVVSADPDALDPELDAYSVWSIKYVQKVTIGMPTLEPDEERGIRLAVNPVNMDDPAEYHPLEDFNETNA</sequence>
<protein>
    <recommendedName>
        <fullName evidence="3">DUF4261 domain-containing protein</fullName>
    </recommendedName>
</protein>
<keyword evidence="2" id="KW-1185">Reference proteome</keyword>
<dbReference type="Proteomes" id="UP001576708">
    <property type="component" value="Unassembled WGS sequence"/>
</dbReference>
<dbReference type="RefSeq" id="WP_342201197.1">
    <property type="nucleotide sequence ID" value="NZ_JBCATE010000002.1"/>
</dbReference>
<name>A0ABV4VH06_9GAMM</name>
<evidence type="ECO:0000313" key="1">
    <source>
        <dbReference type="EMBL" id="MFB2619585.1"/>
    </source>
</evidence>
<gene>
    <name evidence="1" type="ORF">ACE02W_07220</name>
</gene>
<organism evidence="1 2">
    <name type="scientific">Shewanella mangrovisoli</name>
    <dbReference type="NCBI Taxonomy" id="2864211"/>
    <lineage>
        <taxon>Bacteria</taxon>
        <taxon>Pseudomonadati</taxon>
        <taxon>Pseudomonadota</taxon>
        <taxon>Gammaproteobacteria</taxon>
        <taxon>Alteromonadales</taxon>
        <taxon>Shewanellaceae</taxon>
        <taxon>Shewanella</taxon>
    </lineage>
</organism>
<proteinExistence type="predicted"/>
<accession>A0ABV4VH06</accession>
<dbReference type="EMBL" id="JBHFGU010000002">
    <property type="protein sequence ID" value="MFB2619585.1"/>
    <property type="molecule type" value="Genomic_DNA"/>
</dbReference>
<evidence type="ECO:0008006" key="3">
    <source>
        <dbReference type="Google" id="ProtNLM"/>
    </source>
</evidence>